<evidence type="ECO:0000313" key="2">
    <source>
        <dbReference type="Proteomes" id="UP000054851"/>
    </source>
</evidence>
<gene>
    <name evidence="1" type="ORF">AWB79_00500</name>
</gene>
<protein>
    <submittedName>
        <fullName evidence="1">Uncharacterized protein</fullName>
    </submittedName>
</protein>
<evidence type="ECO:0000313" key="1">
    <source>
        <dbReference type="EMBL" id="SAK41873.1"/>
    </source>
</evidence>
<keyword evidence="2" id="KW-1185">Reference proteome</keyword>
<proteinExistence type="predicted"/>
<dbReference type="AlphaFoldDB" id="A0A157Z8V4"/>
<organism evidence="1 2">
    <name type="scientific">Caballeronia hypogeia</name>
    <dbReference type="NCBI Taxonomy" id="1777140"/>
    <lineage>
        <taxon>Bacteria</taxon>
        <taxon>Pseudomonadati</taxon>
        <taxon>Pseudomonadota</taxon>
        <taxon>Betaproteobacteria</taxon>
        <taxon>Burkholderiales</taxon>
        <taxon>Burkholderiaceae</taxon>
        <taxon>Caballeronia</taxon>
    </lineage>
</organism>
<reference evidence="1" key="1">
    <citation type="submission" date="2016-01" db="EMBL/GenBank/DDBJ databases">
        <authorList>
            <person name="Peeters C."/>
        </authorList>
    </citation>
    <scope>NUCLEOTIDE SEQUENCE</scope>
    <source>
        <strain evidence="1">LMG 29322</strain>
    </source>
</reference>
<dbReference type="Proteomes" id="UP000054851">
    <property type="component" value="Unassembled WGS sequence"/>
</dbReference>
<comment type="caution">
    <text evidence="1">The sequence shown here is derived from an EMBL/GenBank/DDBJ whole genome shotgun (WGS) entry which is preliminary data.</text>
</comment>
<accession>A0A157Z8V4</accession>
<sequence>MAKTLQRLVATSNDPNQYFRLEWLKEKMQYRSPLRKFKVSLLAAMEELERVEIITAGRIGISGRGVEQAILTRA</sequence>
<dbReference type="EMBL" id="FCOA02000001">
    <property type="protein sequence ID" value="SAK41873.1"/>
    <property type="molecule type" value="Genomic_DNA"/>
</dbReference>
<name>A0A157Z8V4_9BURK</name>